<evidence type="ECO:0000313" key="2">
    <source>
        <dbReference type="EMBL" id="USD20792.1"/>
    </source>
</evidence>
<evidence type="ECO:0000313" key="3">
    <source>
        <dbReference type="Proteomes" id="UP001055658"/>
    </source>
</evidence>
<keyword evidence="3" id="KW-1185">Reference proteome</keyword>
<dbReference type="EMBL" id="CP092418">
    <property type="protein sequence ID" value="USD20792.1"/>
    <property type="molecule type" value="Genomic_DNA"/>
</dbReference>
<protein>
    <recommendedName>
        <fullName evidence="4">Lipoprotein</fullName>
    </recommendedName>
</protein>
<reference evidence="2" key="1">
    <citation type="submission" date="2022-02" db="EMBL/GenBank/DDBJ databases">
        <title>Coral-associated bacteria.</title>
        <authorList>
            <person name="Tang K."/>
            <person name="Wang X."/>
        </authorList>
    </citation>
    <scope>NUCLEOTIDE SEQUENCE</scope>
    <source>
        <strain evidence="2">SCSIO 43006</strain>
    </source>
</reference>
<feature type="signal peptide" evidence="1">
    <location>
        <begin position="1"/>
        <end position="20"/>
    </location>
</feature>
<gene>
    <name evidence="2" type="ORF">MJO52_17260</name>
</gene>
<keyword evidence="1" id="KW-0732">Signal</keyword>
<name>A0ABY4VEC7_9GAMM</name>
<dbReference type="RefSeq" id="WP_252083198.1">
    <property type="nucleotide sequence ID" value="NZ_CP092418.1"/>
</dbReference>
<dbReference type="Proteomes" id="UP001055658">
    <property type="component" value="Chromosome"/>
</dbReference>
<sequence>MKIAALIGYCCLAVICLGCASQSNIQNVQPALLKKVSPEVTAEIQVLVSEALGGVKVTLGSEVFVEKSLLVVERNRQHMALIGRDMAKPIKFQLLTDGRKCWLARLSSDEMWELSVPCELAVDEDT</sequence>
<accession>A0ABY4VEC7</accession>
<feature type="chain" id="PRO_5045150016" description="Lipoprotein" evidence="1">
    <location>
        <begin position="21"/>
        <end position="126"/>
    </location>
</feature>
<proteinExistence type="predicted"/>
<evidence type="ECO:0000256" key="1">
    <source>
        <dbReference type="SAM" id="SignalP"/>
    </source>
</evidence>
<organism evidence="2 3">
    <name type="scientific">Microbulbifer variabilis</name>
    <dbReference type="NCBI Taxonomy" id="266805"/>
    <lineage>
        <taxon>Bacteria</taxon>
        <taxon>Pseudomonadati</taxon>
        <taxon>Pseudomonadota</taxon>
        <taxon>Gammaproteobacteria</taxon>
        <taxon>Cellvibrionales</taxon>
        <taxon>Microbulbiferaceae</taxon>
        <taxon>Microbulbifer</taxon>
    </lineage>
</organism>
<evidence type="ECO:0008006" key="4">
    <source>
        <dbReference type="Google" id="ProtNLM"/>
    </source>
</evidence>